<dbReference type="EMBL" id="BPVZ01000223">
    <property type="protein sequence ID" value="GKV47212.1"/>
    <property type="molecule type" value="Genomic_DNA"/>
</dbReference>
<accession>A0AAV5MF30</accession>
<reference evidence="4 5" key="1">
    <citation type="journal article" date="2021" name="Commun. Biol.">
        <title>The genome of Shorea leprosula (Dipterocarpaceae) highlights the ecological relevance of drought in aseasonal tropical rainforests.</title>
        <authorList>
            <person name="Ng K.K.S."/>
            <person name="Kobayashi M.J."/>
            <person name="Fawcett J.A."/>
            <person name="Hatakeyama M."/>
            <person name="Paape T."/>
            <person name="Ng C.H."/>
            <person name="Ang C.C."/>
            <person name="Tnah L.H."/>
            <person name="Lee C.T."/>
            <person name="Nishiyama T."/>
            <person name="Sese J."/>
            <person name="O'Brien M.J."/>
            <person name="Copetti D."/>
            <person name="Mohd Noor M.I."/>
            <person name="Ong R.C."/>
            <person name="Putra M."/>
            <person name="Sireger I.Z."/>
            <person name="Indrioko S."/>
            <person name="Kosugi Y."/>
            <person name="Izuno A."/>
            <person name="Isagi Y."/>
            <person name="Lee S.L."/>
            <person name="Shimizu K.K."/>
        </authorList>
    </citation>
    <scope>NUCLEOTIDE SEQUENCE [LARGE SCALE GENOMIC DNA]</scope>
    <source>
        <strain evidence="4">214</strain>
    </source>
</reference>
<evidence type="ECO:0000256" key="2">
    <source>
        <dbReference type="SAM" id="MobiDB-lite"/>
    </source>
</evidence>
<gene>
    <name evidence="4" type="ORF">SLEP1_g54130</name>
</gene>
<dbReference type="Proteomes" id="UP001054252">
    <property type="component" value="Unassembled WGS sequence"/>
</dbReference>
<keyword evidence="1" id="KW-0862">Zinc</keyword>
<feature type="region of interest" description="Disordered" evidence="2">
    <location>
        <begin position="163"/>
        <end position="196"/>
    </location>
</feature>
<dbReference type="PROSITE" id="PS50158">
    <property type="entry name" value="ZF_CCHC"/>
    <property type="match status" value="1"/>
</dbReference>
<evidence type="ECO:0000313" key="4">
    <source>
        <dbReference type="EMBL" id="GKV47212.1"/>
    </source>
</evidence>
<feature type="compositionally biased region" description="Low complexity" evidence="2">
    <location>
        <begin position="163"/>
        <end position="174"/>
    </location>
</feature>
<dbReference type="PANTHER" id="PTHR47481:SF22">
    <property type="entry name" value="RETROTRANSPOSON GAG DOMAIN-CONTAINING PROTEIN"/>
    <property type="match status" value="1"/>
</dbReference>
<dbReference type="GO" id="GO:0008270">
    <property type="term" value="F:zinc ion binding"/>
    <property type="evidence" value="ECO:0007669"/>
    <property type="project" value="UniProtKB-KW"/>
</dbReference>
<comment type="caution">
    <text evidence="4">The sequence shown here is derived from an EMBL/GenBank/DDBJ whole genome shotgun (WGS) entry which is preliminary data.</text>
</comment>
<dbReference type="InterPro" id="IPR036875">
    <property type="entry name" value="Znf_CCHC_sf"/>
</dbReference>
<evidence type="ECO:0000259" key="3">
    <source>
        <dbReference type="PROSITE" id="PS50158"/>
    </source>
</evidence>
<sequence length="341" mass="36881">MATSNDSPNSATSKTSTTAAVTVLNPGLTNCPLSFNSVAFPVKLTPTNYLSWKAQFTSLLAGYELDGYLDGKNPYLVATALEYSLWAGQDQLLRHALITSVSENITPYIAAAAATTQQAWETLAKLYANCSRTRSLHREENRANLTPATAHFAAAPMASSSGMHSSSFMGTSSSQNRNSGFLQPSNRGNRGAQNSTNRNYGNRKCCFGPKFNNRLGNFTCQLCGHTGHFAKNCPNYRVQAVSPMANIASSSVAFSDDCLLDSGANNHVTTDLTNLALHSEYNGPDELQIGDGTGLKITHVGHSTLSTLTSSLPLRNKLRKQHNCIPDEHYVQTNCLQYVKE</sequence>
<dbReference type="PANTHER" id="PTHR47481">
    <property type="match status" value="1"/>
</dbReference>
<dbReference type="GO" id="GO:0003676">
    <property type="term" value="F:nucleic acid binding"/>
    <property type="evidence" value="ECO:0007669"/>
    <property type="project" value="InterPro"/>
</dbReference>
<evidence type="ECO:0000313" key="5">
    <source>
        <dbReference type="Proteomes" id="UP001054252"/>
    </source>
</evidence>
<dbReference type="SUPFAM" id="SSF57756">
    <property type="entry name" value="Retrovirus zinc finger-like domains"/>
    <property type="match status" value="1"/>
</dbReference>
<dbReference type="AlphaFoldDB" id="A0AAV5MF30"/>
<evidence type="ECO:0000256" key="1">
    <source>
        <dbReference type="PROSITE-ProRule" id="PRU00047"/>
    </source>
</evidence>
<organism evidence="4 5">
    <name type="scientific">Rubroshorea leprosula</name>
    <dbReference type="NCBI Taxonomy" id="152421"/>
    <lineage>
        <taxon>Eukaryota</taxon>
        <taxon>Viridiplantae</taxon>
        <taxon>Streptophyta</taxon>
        <taxon>Embryophyta</taxon>
        <taxon>Tracheophyta</taxon>
        <taxon>Spermatophyta</taxon>
        <taxon>Magnoliopsida</taxon>
        <taxon>eudicotyledons</taxon>
        <taxon>Gunneridae</taxon>
        <taxon>Pentapetalae</taxon>
        <taxon>rosids</taxon>
        <taxon>malvids</taxon>
        <taxon>Malvales</taxon>
        <taxon>Dipterocarpaceae</taxon>
        <taxon>Rubroshorea</taxon>
    </lineage>
</organism>
<dbReference type="InterPro" id="IPR001878">
    <property type="entry name" value="Znf_CCHC"/>
</dbReference>
<keyword evidence="1" id="KW-0863">Zinc-finger</keyword>
<dbReference type="SMART" id="SM00343">
    <property type="entry name" value="ZnF_C2HC"/>
    <property type="match status" value="1"/>
</dbReference>
<name>A0AAV5MF30_9ROSI</name>
<keyword evidence="1" id="KW-0479">Metal-binding</keyword>
<proteinExistence type="predicted"/>
<keyword evidence="5" id="KW-1185">Reference proteome</keyword>
<protein>
    <recommendedName>
        <fullName evidence="3">CCHC-type domain-containing protein</fullName>
    </recommendedName>
</protein>
<feature type="compositionally biased region" description="Polar residues" evidence="2">
    <location>
        <begin position="175"/>
        <end position="196"/>
    </location>
</feature>
<feature type="domain" description="CCHC-type" evidence="3">
    <location>
        <begin position="220"/>
        <end position="235"/>
    </location>
</feature>